<gene>
    <name evidence="3" type="ORF">GCM10010211_20790</name>
</gene>
<proteinExistence type="predicted"/>
<dbReference type="Pfam" id="PF00293">
    <property type="entry name" value="NUDIX"/>
    <property type="match status" value="1"/>
</dbReference>
<reference evidence="4" key="1">
    <citation type="journal article" date="2019" name="Int. J. Syst. Evol. Microbiol.">
        <title>The Global Catalogue of Microorganisms (GCM) 10K type strain sequencing project: providing services to taxonomists for standard genome sequencing and annotation.</title>
        <authorList>
            <consortium name="The Broad Institute Genomics Platform"/>
            <consortium name="The Broad Institute Genome Sequencing Center for Infectious Disease"/>
            <person name="Wu L."/>
            <person name="Ma J."/>
        </authorList>
    </citation>
    <scope>NUCLEOTIDE SEQUENCE [LARGE SCALE GENOMIC DNA]</scope>
    <source>
        <strain evidence="4">JCM 3399</strain>
    </source>
</reference>
<dbReference type="Gene3D" id="3.90.79.10">
    <property type="entry name" value="Nucleoside Triphosphate Pyrophosphohydrolase"/>
    <property type="match status" value="1"/>
</dbReference>
<evidence type="ECO:0000313" key="3">
    <source>
        <dbReference type="EMBL" id="GGU55817.1"/>
    </source>
</evidence>
<dbReference type="SUPFAM" id="SSF88697">
    <property type="entry name" value="PUA domain-like"/>
    <property type="match status" value="1"/>
</dbReference>
<name>A0ABQ2UWR1_9ACTN</name>
<keyword evidence="4" id="KW-1185">Reference proteome</keyword>
<protein>
    <recommendedName>
        <fullName evidence="2">Nudix hydrolase domain-containing protein</fullName>
    </recommendedName>
</protein>
<comment type="caution">
    <text evidence="3">The sequence shown here is derived from an EMBL/GenBank/DDBJ whole genome shotgun (WGS) entry which is preliminary data.</text>
</comment>
<accession>A0ABQ2UWR1</accession>
<feature type="domain" description="Nudix hydrolase" evidence="2">
    <location>
        <begin position="161"/>
        <end position="298"/>
    </location>
</feature>
<dbReference type="InterPro" id="IPR015797">
    <property type="entry name" value="NUDIX_hydrolase-like_dom_sf"/>
</dbReference>
<feature type="region of interest" description="Disordered" evidence="1">
    <location>
        <begin position="1"/>
        <end position="32"/>
    </location>
</feature>
<dbReference type="PROSITE" id="PS51462">
    <property type="entry name" value="NUDIX"/>
    <property type="match status" value="1"/>
</dbReference>
<dbReference type="Gene3D" id="2.30.130.30">
    <property type="entry name" value="Hypothetical protein"/>
    <property type="match status" value="1"/>
</dbReference>
<evidence type="ECO:0000256" key="1">
    <source>
        <dbReference type="SAM" id="MobiDB-lite"/>
    </source>
</evidence>
<sequence>MFTTQDEEDRSNAEGPGMPSSTHEEEKAAPQRQHRFRLMGRYYGQVESGRKTIEVRVATPEKAAVEAGDAVVFHDRDSGRELDIIVKRITPYASFEDLLSAEDATCIDPDGSREDLLRNLRGIYPQAKEALGTLAFEFDHRPARPGRPMPMTPSQYAQTVPHHTVYGCLYVRDEHDRPVQLRSVYGSRGWQFPGGNLDTPGEDPLQTALRETVEETGLQLGLETPWLLMTHFLHAGPRMPLNKMGLIFDGGRLTADQLRCIRLDPAEHDMWAVHDMTGWQELMAPRAFARLDAIERARRGEGPTYFITHT</sequence>
<dbReference type="Proteomes" id="UP000654471">
    <property type="component" value="Unassembled WGS sequence"/>
</dbReference>
<evidence type="ECO:0000259" key="2">
    <source>
        <dbReference type="PROSITE" id="PS51462"/>
    </source>
</evidence>
<evidence type="ECO:0000313" key="4">
    <source>
        <dbReference type="Proteomes" id="UP000654471"/>
    </source>
</evidence>
<dbReference type="RefSeq" id="WP_229852117.1">
    <property type="nucleotide sequence ID" value="NZ_BMRP01000005.1"/>
</dbReference>
<organism evidence="3 4">
    <name type="scientific">Streptomyces albospinus</name>
    <dbReference type="NCBI Taxonomy" id="285515"/>
    <lineage>
        <taxon>Bacteria</taxon>
        <taxon>Bacillati</taxon>
        <taxon>Actinomycetota</taxon>
        <taxon>Actinomycetes</taxon>
        <taxon>Kitasatosporales</taxon>
        <taxon>Streptomycetaceae</taxon>
        <taxon>Streptomyces</taxon>
    </lineage>
</organism>
<dbReference type="InterPro" id="IPR000086">
    <property type="entry name" value="NUDIX_hydrolase_dom"/>
</dbReference>
<dbReference type="InterPro" id="IPR015947">
    <property type="entry name" value="PUA-like_sf"/>
</dbReference>
<dbReference type="EMBL" id="BMRP01000005">
    <property type="protein sequence ID" value="GGU55817.1"/>
    <property type="molecule type" value="Genomic_DNA"/>
</dbReference>
<dbReference type="Pfam" id="PF04266">
    <property type="entry name" value="ASCH"/>
    <property type="match status" value="1"/>
</dbReference>
<dbReference type="SUPFAM" id="SSF55811">
    <property type="entry name" value="Nudix"/>
    <property type="match status" value="1"/>
</dbReference>
<dbReference type="InterPro" id="IPR007374">
    <property type="entry name" value="ASCH_domain"/>
</dbReference>